<dbReference type="HOGENOM" id="CLU_142211_1_0_7"/>
<dbReference type="AlphaFoldDB" id="M1WVV9"/>
<sequence length="105" mass="12130">MIKRIRLALEYGCSPIWIIDEDGDLDTVAIENMNISDSLKKDITIWNDVYHVTFNENYPPDSGFSSNEANVLLQEAFKLEGKELFLRLKEELNGRYIVESKFGIK</sequence>
<gene>
    <name evidence="1" type="ordered locus">BN4_11533</name>
</gene>
<keyword evidence="2" id="KW-1185">Reference proteome</keyword>
<dbReference type="KEGG" id="dpi:BN4_11533"/>
<dbReference type="OrthoDB" id="1150977at2"/>
<protein>
    <submittedName>
        <fullName evidence="1">Uncharacterized protein</fullName>
    </submittedName>
</protein>
<name>M1WVV9_PSEP2</name>
<evidence type="ECO:0000313" key="2">
    <source>
        <dbReference type="Proteomes" id="UP000011724"/>
    </source>
</evidence>
<dbReference type="EMBL" id="FO203427">
    <property type="protein sequence ID" value="CCH48768.1"/>
    <property type="molecule type" value="Genomic_DNA"/>
</dbReference>
<dbReference type="Proteomes" id="UP000011724">
    <property type="component" value="Chromosome"/>
</dbReference>
<proteinExistence type="predicted"/>
<organism evidence="1 2">
    <name type="scientific">Pseudodesulfovibrio piezophilus (strain DSM 21447 / JCM 15486 / C1TLV30)</name>
    <name type="common">Desulfovibrio piezophilus</name>
    <dbReference type="NCBI Taxonomy" id="1322246"/>
    <lineage>
        <taxon>Bacteria</taxon>
        <taxon>Pseudomonadati</taxon>
        <taxon>Thermodesulfobacteriota</taxon>
        <taxon>Desulfovibrionia</taxon>
        <taxon>Desulfovibrionales</taxon>
        <taxon>Desulfovibrionaceae</taxon>
    </lineage>
</organism>
<evidence type="ECO:0000313" key="1">
    <source>
        <dbReference type="EMBL" id="CCH48768.1"/>
    </source>
</evidence>
<dbReference type="BioCyc" id="DPIE1322246:BN4_RS07690-MONOMER"/>
<dbReference type="PATRIC" id="fig|879567.3.peg.1601"/>
<reference evidence="1 2" key="1">
    <citation type="journal article" date="2013" name="PLoS ONE">
        <title>The first genomic and proteomic characterization of a deep-sea sulfate reducer: insights into the piezophilic lifestyle of Desulfovibrio piezophilus.</title>
        <authorList>
            <person name="Pradel N."/>
            <person name="Ji B."/>
            <person name="Gimenez G."/>
            <person name="Talla E."/>
            <person name="Lenoble P."/>
            <person name="Garel M."/>
            <person name="Tamburini C."/>
            <person name="Fourquet P."/>
            <person name="Lebrun R."/>
            <person name="Bertin P."/>
            <person name="Denis Y."/>
            <person name="Pophillat M."/>
            <person name="Barbe V."/>
            <person name="Ollivier B."/>
            <person name="Dolla A."/>
        </authorList>
    </citation>
    <scope>NUCLEOTIDE SEQUENCE [LARGE SCALE GENOMIC DNA]</scope>
    <source>
        <strain evidence="2">DSM 10523 / SB164P1</strain>
    </source>
</reference>
<accession>M1WVV9</accession>
<dbReference type="RefSeq" id="WP_015414812.1">
    <property type="nucleotide sequence ID" value="NC_020409.1"/>
</dbReference>
<reference evidence="2" key="2">
    <citation type="journal article" date="2013" name="Stand. Genomic Sci.">
        <title>Complete genome sequence of Desulfocapsa sulfexigens, a marine deltaproteobacterium specialized in disproportionating inorganic sulfur compounds.</title>
        <authorList>
            <person name="Finster K.W."/>
            <person name="Kjeldsen K.U."/>
            <person name="Kube M."/>
            <person name="Reinhardt R."/>
            <person name="Mussmann M."/>
            <person name="Amann R."/>
            <person name="Schreiber L."/>
        </authorList>
    </citation>
    <scope>NUCLEOTIDE SEQUENCE [LARGE SCALE GENOMIC DNA]</scope>
    <source>
        <strain evidence="2">DSM 10523 / SB164P1</strain>
    </source>
</reference>
<dbReference type="STRING" id="1322246.BN4_11533"/>